<dbReference type="STRING" id="1280954.HPO_08718"/>
<sequence>MLSMVACAGTPAGMAANEERECRTLDITGSKIAKRECRTVSDWAKRDQDQAAQAEAAGSAAKQNVDPNSF</sequence>
<feature type="region of interest" description="Disordered" evidence="1">
    <location>
        <begin position="46"/>
        <end position="70"/>
    </location>
</feature>
<evidence type="ECO:0000256" key="1">
    <source>
        <dbReference type="SAM" id="MobiDB-lite"/>
    </source>
</evidence>
<organism evidence="2 3">
    <name type="scientific">Hyphomonas polymorpha PS728</name>
    <dbReference type="NCBI Taxonomy" id="1280954"/>
    <lineage>
        <taxon>Bacteria</taxon>
        <taxon>Pseudomonadati</taxon>
        <taxon>Pseudomonadota</taxon>
        <taxon>Alphaproteobacteria</taxon>
        <taxon>Hyphomonadales</taxon>
        <taxon>Hyphomonadaceae</taxon>
        <taxon>Hyphomonas</taxon>
    </lineage>
</organism>
<dbReference type="EMBL" id="ARYM01000009">
    <property type="protein sequence ID" value="KCZ98624.1"/>
    <property type="molecule type" value="Genomic_DNA"/>
</dbReference>
<evidence type="ECO:0000313" key="2">
    <source>
        <dbReference type="EMBL" id="KCZ98624.1"/>
    </source>
</evidence>
<accession>A0A062VGK7</accession>
<proteinExistence type="predicted"/>
<keyword evidence="3" id="KW-1185">Reference proteome</keyword>
<gene>
    <name evidence="2" type="ORF">HPO_08718</name>
</gene>
<reference evidence="2 3" key="1">
    <citation type="journal article" date="2014" name="Antonie Van Leeuwenhoek">
        <title>Hyphomonas beringensis sp. nov. and Hyphomonas chukchiensis sp. nov., isolated from surface seawater of the Bering Sea and Chukchi Sea.</title>
        <authorList>
            <person name="Li C."/>
            <person name="Lai Q."/>
            <person name="Li G."/>
            <person name="Dong C."/>
            <person name="Wang J."/>
            <person name="Liao Y."/>
            <person name="Shao Z."/>
        </authorList>
    </citation>
    <scope>NUCLEOTIDE SEQUENCE [LARGE SCALE GENOMIC DNA]</scope>
    <source>
        <strain evidence="2 3">PS728</strain>
    </source>
</reference>
<dbReference type="AlphaFoldDB" id="A0A062VGK7"/>
<dbReference type="PATRIC" id="fig|1280954.3.peg.1766"/>
<dbReference type="Proteomes" id="UP000027100">
    <property type="component" value="Unassembled WGS sequence"/>
</dbReference>
<comment type="caution">
    <text evidence="2">The sequence shown here is derived from an EMBL/GenBank/DDBJ whole genome shotgun (WGS) entry which is preliminary data.</text>
</comment>
<evidence type="ECO:0000313" key="3">
    <source>
        <dbReference type="Proteomes" id="UP000027100"/>
    </source>
</evidence>
<feature type="compositionally biased region" description="Low complexity" evidence="1">
    <location>
        <begin position="50"/>
        <end position="63"/>
    </location>
</feature>
<protein>
    <submittedName>
        <fullName evidence="2">Uncharacterized protein</fullName>
    </submittedName>
</protein>
<name>A0A062VGK7_9PROT</name>